<organism evidence="1">
    <name type="scientific">Herbiconiux sp. A18JL235</name>
    <dbReference type="NCBI Taxonomy" id="3152363"/>
    <lineage>
        <taxon>Bacteria</taxon>
        <taxon>Bacillati</taxon>
        <taxon>Actinomycetota</taxon>
        <taxon>Actinomycetes</taxon>
        <taxon>Micrococcales</taxon>
        <taxon>Microbacteriaceae</taxon>
        <taxon>Herbiconiux</taxon>
    </lineage>
</organism>
<proteinExistence type="predicted"/>
<name>A0AB39BI06_9MICO</name>
<evidence type="ECO:0000313" key="1">
    <source>
        <dbReference type="EMBL" id="XDI06026.1"/>
    </source>
</evidence>
<dbReference type="SUPFAM" id="SSF109854">
    <property type="entry name" value="DinB/YfiT-like putative metalloenzymes"/>
    <property type="match status" value="1"/>
</dbReference>
<reference evidence="1" key="1">
    <citation type="submission" date="2024-05" db="EMBL/GenBank/DDBJ databases">
        <title>Herbiconiux sp. A18JL235.</title>
        <authorList>
            <person name="Zhang G."/>
        </authorList>
    </citation>
    <scope>NUCLEOTIDE SEQUENCE</scope>
    <source>
        <strain evidence="1">A18JL235</strain>
    </source>
</reference>
<sequence length="173" mass="18618">MTTTIDLLEDAFTRIRDTVRRAAGELTDVQLTARVAPEANTIAWLVWHLTRVQDDHVAELAGTPQQWESGGWRERFALPFAADATGYGHSSEEVGQVAGAGVTSESLVGYHEAVYAATVAFLRSLATGAEARLDTVVDENWTPPVTMAVRLVSVVSDDLQHAGQAAFVRGLVA</sequence>
<dbReference type="Gene3D" id="1.20.120.450">
    <property type="entry name" value="dinb family like domain"/>
    <property type="match status" value="1"/>
</dbReference>
<dbReference type="InterPro" id="IPR007061">
    <property type="entry name" value="MST-like"/>
</dbReference>
<accession>A0AB39BI06</accession>
<dbReference type="AlphaFoldDB" id="A0AB39BI06"/>
<dbReference type="Pfam" id="PF04978">
    <property type="entry name" value="MST"/>
    <property type="match status" value="1"/>
</dbReference>
<dbReference type="RefSeq" id="WP_368498415.1">
    <property type="nucleotide sequence ID" value="NZ_CP162511.1"/>
</dbReference>
<gene>
    <name evidence="1" type="ORF">ABFY20_02695</name>
</gene>
<dbReference type="NCBIfam" id="NF047843">
    <property type="entry name" value="MST_Rv0443"/>
    <property type="match status" value="1"/>
</dbReference>
<protein>
    <submittedName>
        <fullName evidence="1">DUF664 domain-containing protein</fullName>
    </submittedName>
</protein>
<dbReference type="EMBL" id="CP162511">
    <property type="protein sequence ID" value="XDI06026.1"/>
    <property type="molecule type" value="Genomic_DNA"/>
</dbReference>
<dbReference type="InterPro" id="IPR034660">
    <property type="entry name" value="DinB/YfiT-like"/>
</dbReference>